<gene>
    <name evidence="1" type="ORF">OE88DRAFT_1724235</name>
</gene>
<reference evidence="1 2" key="1">
    <citation type="journal article" date="2019" name="Nat. Ecol. Evol.">
        <title>Megaphylogeny resolves global patterns of mushroom evolution.</title>
        <authorList>
            <person name="Varga T."/>
            <person name="Krizsan K."/>
            <person name="Foldi C."/>
            <person name="Dima B."/>
            <person name="Sanchez-Garcia M."/>
            <person name="Sanchez-Ramirez S."/>
            <person name="Szollosi G.J."/>
            <person name="Szarkandi J.G."/>
            <person name="Papp V."/>
            <person name="Albert L."/>
            <person name="Andreopoulos W."/>
            <person name="Angelini C."/>
            <person name="Antonin V."/>
            <person name="Barry K.W."/>
            <person name="Bougher N.L."/>
            <person name="Buchanan P."/>
            <person name="Buyck B."/>
            <person name="Bense V."/>
            <person name="Catcheside P."/>
            <person name="Chovatia M."/>
            <person name="Cooper J."/>
            <person name="Damon W."/>
            <person name="Desjardin D."/>
            <person name="Finy P."/>
            <person name="Geml J."/>
            <person name="Haridas S."/>
            <person name="Hughes K."/>
            <person name="Justo A."/>
            <person name="Karasinski D."/>
            <person name="Kautmanova I."/>
            <person name="Kiss B."/>
            <person name="Kocsube S."/>
            <person name="Kotiranta H."/>
            <person name="LaButti K.M."/>
            <person name="Lechner B.E."/>
            <person name="Liimatainen K."/>
            <person name="Lipzen A."/>
            <person name="Lukacs Z."/>
            <person name="Mihaltcheva S."/>
            <person name="Morgado L.N."/>
            <person name="Niskanen T."/>
            <person name="Noordeloos M.E."/>
            <person name="Ohm R.A."/>
            <person name="Ortiz-Santana B."/>
            <person name="Ovrebo C."/>
            <person name="Racz N."/>
            <person name="Riley R."/>
            <person name="Savchenko A."/>
            <person name="Shiryaev A."/>
            <person name="Soop K."/>
            <person name="Spirin V."/>
            <person name="Szebenyi C."/>
            <person name="Tomsovsky M."/>
            <person name="Tulloss R.E."/>
            <person name="Uehling J."/>
            <person name="Grigoriev I.V."/>
            <person name="Vagvolgyi C."/>
            <person name="Papp T."/>
            <person name="Martin F.M."/>
            <person name="Miettinen O."/>
            <person name="Hibbett D.S."/>
            <person name="Nagy L.G."/>
        </authorList>
    </citation>
    <scope>NUCLEOTIDE SEQUENCE [LARGE SCALE GENOMIC DNA]</scope>
    <source>
        <strain evidence="1 2">OMC1185</strain>
    </source>
</reference>
<sequence>MSPSGRFHSFLHRFFKERVNKQGALPIEVVENIFAYVAPSPPEPDTKSSYKPYPGRAARAAEKEARAREQAWFASMLLVCSRWYSAGTPLLYRNVQVSSPEQLHKLAKTLRRRSKYGAFVERLSLPHQTSSVWPFKSVRSGYAYRDDVTAVFSACKFVQHVDMEPPAWFDPPPEWHVVDKATGKPKLDVSAIPAPRDMWPEAFMHLKSLKLHGGFITKTFLAHPGSLPSLEELFLVGTTRPDDIESKNYMTVGRHQVRFDMPNLRVLRLRRCIVDISWLYRDSYEWPKLETLDVAYCSRTEVNADRLYDVTTRAETLQTLQIHWSTASLLLYGWVHQYPRLKTLVVLLDRGFPCIPAELSNISNLDCLELVILEYQPGERVGREKCKGSGT</sequence>
<dbReference type="Gene3D" id="3.80.10.10">
    <property type="entry name" value="Ribonuclease Inhibitor"/>
    <property type="match status" value="1"/>
</dbReference>
<protein>
    <recommendedName>
        <fullName evidence="3">F-box domain-containing protein</fullName>
    </recommendedName>
</protein>
<dbReference type="AlphaFoldDB" id="A0A5C3N957"/>
<evidence type="ECO:0008006" key="3">
    <source>
        <dbReference type="Google" id="ProtNLM"/>
    </source>
</evidence>
<dbReference type="InterPro" id="IPR032675">
    <property type="entry name" value="LRR_dom_sf"/>
</dbReference>
<evidence type="ECO:0000313" key="2">
    <source>
        <dbReference type="Proteomes" id="UP000305948"/>
    </source>
</evidence>
<evidence type="ECO:0000313" key="1">
    <source>
        <dbReference type="EMBL" id="TFK53377.1"/>
    </source>
</evidence>
<keyword evidence="2" id="KW-1185">Reference proteome</keyword>
<dbReference type="Proteomes" id="UP000305948">
    <property type="component" value="Unassembled WGS sequence"/>
</dbReference>
<organism evidence="1 2">
    <name type="scientific">Heliocybe sulcata</name>
    <dbReference type="NCBI Taxonomy" id="5364"/>
    <lineage>
        <taxon>Eukaryota</taxon>
        <taxon>Fungi</taxon>
        <taxon>Dikarya</taxon>
        <taxon>Basidiomycota</taxon>
        <taxon>Agaricomycotina</taxon>
        <taxon>Agaricomycetes</taxon>
        <taxon>Gloeophyllales</taxon>
        <taxon>Gloeophyllaceae</taxon>
        <taxon>Heliocybe</taxon>
    </lineage>
</organism>
<dbReference type="OrthoDB" id="2659974at2759"/>
<name>A0A5C3N957_9AGAM</name>
<dbReference type="SUPFAM" id="SSF52047">
    <property type="entry name" value="RNI-like"/>
    <property type="match status" value="1"/>
</dbReference>
<dbReference type="EMBL" id="ML213507">
    <property type="protein sequence ID" value="TFK53377.1"/>
    <property type="molecule type" value="Genomic_DNA"/>
</dbReference>
<accession>A0A5C3N957</accession>
<proteinExistence type="predicted"/>